<reference evidence="3 4" key="1">
    <citation type="submission" date="2014-06" db="EMBL/GenBank/DDBJ databases">
        <authorList>
            <person name="Swart Estienne"/>
        </authorList>
    </citation>
    <scope>NUCLEOTIDE SEQUENCE [LARGE SCALE GENOMIC DNA]</scope>
    <source>
        <strain evidence="3 4">130c</strain>
    </source>
</reference>
<feature type="region of interest" description="Disordered" evidence="1">
    <location>
        <begin position="1034"/>
        <end position="1066"/>
    </location>
</feature>
<accession>A0A077ZSU8</accession>
<feature type="transmembrane region" description="Helical" evidence="2">
    <location>
        <begin position="458"/>
        <end position="478"/>
    </location>
</feature>
<evidence type="ECO:0000313" key="3">
    <source>
        <dbReference type="EMBL" id="CDW71546.1"/>
    </source>
</evidence>
<dbReference type="PANTHER" id="PTHR13018">
    <property type="entry name" value="PROBABLE MEMBRANE PROTEIN DUF221-RELATED"/>
    <property type="match status" value="1"/>
</dbReference>
<dbReference type="EMBL" id="CCKQ01000469">
    <property type="protein sequence ID" value="CDW71546.1"/>
    <property type="molecule type" value="Genomic_DNA"/>
</dbReference>
<dbReference type="OrthoDB" id="291748at2759"/>
<keyword evidence="2" id="KW-0472">Membrane</keyword>
<organism evidence="3 4">
    <name type="scientific">Stylonychia lemnae</name>
    <name type="common">Ciliate</name>
    <dbReference type="NCBI Taxonomy" id="5949"/>
    <lineage>
        <taxon>Eukaryota</taxon>
        <taxon>Sar</taxon>
        <taxon>Alveolata</taxon>
        <taxon>Ciliophora</taxon>
        <taxon>Intramacronucleata</taxon>
        <taxon>Spirotrichea</taxon>
        <taxon>Stichotrichia</taxon>
        <taxon>Sporadotrichida</taxon>
        <taxon>Oxytrichidae</taxon>
        <taxon>Stylonychinae</taxon>
        <taxon>Stylonychia</taxon>
    </lineage>
</organism>
<dbReference type="GO" id="GO:0005886">
    <property type="term" value="C:plasma membrane"/>
    <property type="evidence" value="ECO:0007669"/>
    <property type="project" value="TreeGrafter"/>
</dbReference>
<dbReference type="GO" id="GO:0005227">
    <property type="term" value="F:calcium-activated cation channel activity"/>
    <property type="evidence" value="ECO:0007669"/>
    <property type="project" value="InterPro"/>
</dbReference>
<feature type="transmembrane region" description="Helical" evidence="2">
    <location>
        <begin position="858"/>
        <end position="876"/>
    </location>
</feature>
<feature type="transmembrane region" description="Helical" evidence="2">
    <location>
        <begin position="617"/>
        <end position="639"/>
    </location>
</feature>
<dbReference type="PANTHER" id="PTHR13018:SF5">
    <property type="entry name" value="RE44586P"/>
    <property type="match status" value="1"/>
</dbReference>
<feature type="transmembrane region" description="Helical" evidence="2">
    <location>
        <begin position="236"/>
        <end position="256"/>
    </location>
</feature>
<dbReference type="Proteomes" id="UP000039865">
    <property type="component" value="Unassembled WGS sequence"/>
</dbReference>
<dbReference type="AlphaFoldDB" id="A0A077ZSU8"/>
<feature type="compositionally biased region" description="Polar residues" evidence="1">
    <location>
        <begin position="1039"/>
        <end position="1056"/>
    </location>
</feature>
<feature type="transmembrane region" description="Helical" evidence="2">
    <location>
        <begin position="581"/>
        <end position="605"/>
    </location>
</feature>
<feature type="transmembrane region" description="Helical" evidence="2">
    <location>
        <begin position="752"/>
        <end position="778"/>
    </location>
</feature>
<keyword evidence="2" id="KW-1133">Transmembrane helix</keyword>
<name>A0A077ZSU8_STYLE</name>
<evidence type="ECO:0008006" key="5">
    <source>
        <dbReference type="Google" id="ProtNLM"/>
    </source>
</evidence>
<dbReference type="InterPro" id="IPR045122">
    <property type="entry name" value="Csc1-like"/>
</dbReference>
<proteinExistence type="predicted"/>
<feature type="compositionally biased region" description="Basic and acidic residues" evidence="1">
    <location>
        <begin position="1057"/>
        <end position="1066"/>
    </location>
</feature>
<keyword evidence="4" id="KW-1185">Reference proteome</keyword>
<protein>
    <recommendedName>
        <fullName evidence="5">tRNA (GuanineN(7))methyltransferase</fullName>
    </recommendedName>
</protein>
<evidence type="ECO:0000256" key="1">
    <source>
        <dbReference type="SAM" id="MobiDB-lite"/>
    </source>
</evidence>
<sequence>MSSKGDQEQEEKVPFVYKAEPLNIQMVNSFQPLLLIQINSAKTKIANNHPLSRIPLLKALPYLYYCRCCLRKPKKDFHIGLKKALLKKMDMKMPKTDIKLEEDPFLLLGGSESLCKFAPMNSKKLTLECTTGFLDPANAIYGIIPEESDIVNYCMNNNVTSKCFDSLDQVKINKTLTDQCSDVHSCVINVDEIRQNAFKEINGNKFQCTDSQADFFIQIPCVVHEDAQIQRQTEGLFISCMAVFMALFFIIVIDYLRCIFKNQYIEWDVKTITAGDYSVELNVTDKMWSNFLKDIYNPEKGKTKLEQFRNHIQSELEERLTQMPDLGYEDETPERIYISMFTFAFDNSELINLLKQRGEAIKFEKWDLMREINKKIDNLKTKNCDIYNRPVTAFLTFENEEGLNRCKNYNDVAENDEQYFEYKTLLGEELDFQDAAEPTDIIWENRHFTDLDRFFRTLYISFKVFVLLSISFVFIFFCSQEANKPLLKYPPINCEDIEETQGDSFKINAFGEWDRNFNAKGKEVDDPIYMGVLKCYCDINIKQTEGFTKSSYVDGVRRANNEPFEAQICKKYASDTFNAKIIGYSMSVMIVSINFILRAIMINWIKWIGHDTHSSQIKAITNGVFLAQYLNTGILLLLVQANFGEIMKDLDSESVDRFNIINKIFNGPFYDFVPLWYTAVGYKIVQTMIINCVFPLCEIGMGFGPLWIARKIDTNWTNNSYQTKTTNMQRYIDIYSGPVYLIHFKYSGIMNVTFITMMYGVGQPILFLIAAISFLILYTQERVMTAYFYQQPPAFDDQLTKNVLGNVRWASLFYLFFGFWQLSNQVIFQNYWSYITDTQDVMLSGHTFENIKVDQSSPLLLIGLAVLIIIFLQTFFKKTLKAWGYSFGGAKINVDENLPFFFTSIKLSDADWLLKENDNLQEEYGFSIISKRVSKILDTTGPPKKAISGVPYYIVLANPSYQRDFQYICCDVPDRDTLIKDDDDDDDNDCEQSDLVSILLNMAYIPDEVIEKFHFESGFNKKFKPFMDAYLNKRGKPSTGRNTKNNSKNNSILSGNSEEKKNKILDPNDSGQLVKLLSKKML</sequence>
<dbReference type="InParanoid" id="A0A077ZSU8"/>
<keyword evidence="2" id="KW-0812">Transmembrane</keyword>
<gene>
    <name evidence="3" type="primary">Contig13577.g14488</name>
    <name evidence="3" type="ORF">STYLEM_492</name>
</gene>
<evidence type="ECO:0000313" key="4">
    <source>
        <dbReference type="Proteomes" id="UP000039865"/>
    </source>
</evidence>
<evidence type="ECO:0000256" key="2">
    <source>
        <dbReference type="SAM" id="Phobius"/>
    </source>
</evidence>